<organism evidence="9 10">
    <name type="scientific">Echinococcus granulosus</name>
    <name type="common">Hydatid tapeworm</name>
    <dbReference type="NCBI Taxonomy" id="6210"/>
    <lineage>
        <taxon>Eukaryota</taxon>
        <taxon>Metazoa</taxon>
        <taxon>Spiralia</taxon>
        <taxon>Lophotrochozoa</taxon>
        <taxon>Platyhelminthes</taxon>
        <taxon>Cestoda</taxon>
        <taxon>Eucestoda</taxon>
        <taxon>Cyclophyllidea</taxon>
        <taxon>Taeniidae</taxon>
        <taxon>Echinococcus</taxon>
        <taxon>Echinococcus granulosus group</taxon>
    </lineage>
</organism>
<evidence type="ECO:0000313" key="9">
    <source>
        <dbReference type="EMBL" id="EUB55791.1"/>
    </source>
</evidence>
<dbReference type="PANTHER" id="PTHR46189">
    <property type="entry name" value="LD41958P"/>
    <property type="match status" value="1"/>
</dbReference>
<evidence type="ECO:0000256" key="7">
    <source>
        <dbReference type="PROSITE-ProRule" id="PRU00221"/>
    </source>
</evidence>
<evidence type="ECO:0000256" key="5">
    <source>
        <dbReference type="ARBA" id="ARBA00022833"/>
    </source>
</evidence>
<name>W6U5F2_ECHGR</name>
<dbReference type="Gene3D" id="2.130.10.10">
    <property type="entry name" value="YVTN repeat-like/Quinoprotein amine dehydrogenase"/>
    <property type="match status" value="2"/>
</dbReference>
<dbReference type="PANTHER" id="PTHR46189:SF1">
    <property type="entry name" value="LD41958P"/>
    <property type="match status" value="1"/>
</dbReference>
<dbReference type="EMBL" id="APAU02000144">
    <property type="protein sequence ID" value="EUB55791.1"/>
    <property type="molecule type" value="Genomic_DNA"/>
</dbReference>
<dbReference type="RefSeq" id="XP_024346987.1">
    <property type="nucleotide sequence ID" value="XM_024498606.1"/>
</dbReference>
<dbReference type="InterPro" id="IPR036322">
    <property type="entry name" value="WD40_repeat_dom_sf"/>
</dbReference>
<dbReference type="InterPro" id="IPR042234">
    <property type="entry name" value="WDFY1/WDFY2"/>
</dbReference>
<dbReference type="SMART" id="SM00320">
    <property type="entry name" value="WD40"/>
    <property type="match status" value="5"/>
</dbReference>
<comment type="caution">
    <text evidence="9">The sequence shown here is derived from an EMBL/GenBank/DDBJ whole genome shotgun (WGS) entry which is preliminary data.</text>
</comment>
<dbReference type="PROSITE" id="PS50178">
    <property type="entry name" value="ZF_FYVE"/>
    <property type="match status" value="1"/>
</dbReference>
<protein>
    <submittedName>
        <fullName evidence="9">WD repeat and FYVE domain-containing protein 2</fullName>
    </submittedName>
</protein>
<dbReference type="PROSITE" id="PS50082">
    <property type="entry name" value="WD_REPEATS_2"/>
    <property type="match status" value="1"/>
</dbReference>
<dbReference type="FunFam" id="3.30.40.10:FF:000105">
    <property type="entry name" value="WD repeat and FYVE domain-containing protein 2"/>
    <property type="match status" value="1"/>
</dbReference>
<dbReference type="OMA" id="EIRCLRW"/>
<keyword evidence="3" id="KW-0677">Repeat</keyword>
<dbReference type="InterPro" id="IPR011011">
    <property type="entry name" value="Znf_FYVE_PHD"/>
</dbReference>
<dbReference type="Pfam" id="PF00400">
    <property type="entry name" value="WD40"/>
    <property type="match status" value="1"/>
</dbReference>
<dbReference type="InterPro" id="IPR000306">
    <property type="entry name" value="Znf_FYVE"/>
</dbReference>
<dbReference type="CDD" id="cd15718">
    <property type="entry name" value="FYVE_WDFY1_like"/>
    <property type="match status" value="1"/>
</dbReference>
<keyword evidence="5" id="KW-0862">Zinc</keyword>
<dbReference type="OrthoDB" id="63070at2759"/>
<feature type="repeat" description="WD" evidence="7">
    <location>
        <begin position="200"/>
        <end position="233"/>
    </location>
</feature>
<sequence>MASIVTPGLKDGSKPDLISIISGFEGDVHDAIFIAKEIYILTSSEDRALRLWVMRDSGRYWPSVEKALPSPAVIILFDKQTSRICTGLANGTISDFTLSADYNGINHNRDILAHVDRITGLLWIRKLKLIISTSKDQTASWFNDENGQQLGSFNIEAAGTCLQFDVATNCLFVGDANGRITLLSFAKSRDLSSYELIRQLHGHTKCVTSMCWDGVTSRLISSSADNSVILWDIGGGKGTAFELQGHRSTVTSAKWWHKPVPSTATAGNGEDTKSFRPAAASVATYVISTGLDGLVFFWLIDGESAHGRRVRRQETPNWAESDICQLCSAPFFWNIKKMWTDMSVGVRQHHCRRCGKAVCEKCSLNRSVYPVMGFEREVRMCNECFKAISGEDLNSLAHYFDARHPIVRQHLLGDLNFMLTIGKNKEVKVGVGSEIIPMILHCSATPSSPFVPYRKRIKKTSSRD</sequence>
<evidence type="ECO:0000256" key="2">
    <source>
        <dbReference type="ARBA" id="ARBA00022723"/>
    </source>
</evidence>
<evidence type="ECO:0000259" key="8">
    <source>
        <dbReference type="PROSITE" id="PS50178"/>
    </source>
</evidence>
<dbReference type="SUPFAM" id="SSF50978">
    <property type="entry name" value="WD40 repeat-like"/>
    <property type="match status" value="1"/>
</dbReference>
<accession>W6U5F2</accession>
<dbReference type="InterPro" id="IPR013083">
    <property type="entry name" value="Znf_RING/FYVE/PHD"/>
</dbReference>
<dbReference type="Gene3D" id="3.30.40.10">
    <property type="entry name" value="Zinc/RING finger domain, C3HC4 (zinc finger)"/>
    <property type="match status" value="1"/>
</dbReference>
<dbReference type="Proteomes" id="UP000019149">
    <property type="component" value="Unassembled WGS sequence"/>
</dbReference>
<keyword evidence="1 7" id="KW-0853">WD repeat</keyword>
<dbReference type="CTD" id="36345072"/>
<dbReference type="KEGG" id="egl:EGR_09357"/>
<proteinExistence type="predicted"/>
<dbReference type="InterPro" id="IPR015943">
    <property type="entry name" value="WD40/YVTN_repeat-like_dom_sf"/>
</dbReference>
<evidence type="ECO:0000256" key="6">
    <source>
        <dbReference type="PROSITE-ProRule" id="PRU00091"/>
    </source>
</evidence>
<reference evidence="9 10" key="1">
    <citation type="journal article" date="2013" name="Nat. Genet.">
        <title>The genome of the hydatid tapeworm Echinococcus granulosus.</title>
        <authorList>
            <person name="Zheng H."/>
            <person name="Zhang W."/>
            <person name="Zhang L."/>
            <person name="Zhang Z."/>
            <person name="Li J."/>
            <person name="Lu G."/>
            <person name="Zhu Y."/>
            <person name="Wang Y."/>
            <person name="Huang Y."/>
            <person name="Liu J."/>
            <person name="Kang H."/>
            <person name="Chen J."/>
            <person name="Wang L."/>
            <person name="Chen A."/>
            <person name="Yu S."/>
            <person name="Gao Z."/>
            <person name="Jin L."/>
            <person name="Gu W."/>
            <person name="Wang Z."/>
            <person name="Zhao L."/>
            <person name="Shi B."/>
            <person name="Wen H."/>
            <person name="Lin R."/>
            <person name="Jones M.K."/>
            <person name="Brejova B."/>
            <person name="Vinar T."/>
            <person name="Zhao G."/>
            <person name="McManus D.P."/>
            <person name="Chen Z."/>
            <person name="Zhou Y."/>
            <person name="Wang S."/>
        </authorList>
    </citation>
    <scope>NUCLEOTIDE SEQUENCE [LARGE SCALE GENOMIC DNA]</scope>
</reference>
<keyword evidence="10" id="KW-1185">Reference proteome</keyword>
<keyword evidence="2" id="KW-0479">Metal-binding</keyword>
<dbReference type="AlphaFoldDB" id="W6U5F2"/>
<dbReference type="InterPro" id="IPR019775">
    <property type="entry name" value="WD40_repeat_CS"/>
</dbReference>
<dbReference type="PROSITE" id="PS00678">
    <property type="entry name" value="WD_REPEATS_1"/>
    <property type="match status" value="1"/>
</dbReference>
<dbReference type="InterPro" id="IPR001680">
    <property type="entry name" value="WD40_rpt"/>
</dbReference>
<dbReference type="InterPro" id="IPR017455">
    <property type="entry name" value="Znf_FYVE-rel"/>
</dbReference>
<dbReference type="SUPFAM" id="SSF57903">
    <property type="entry name" value="FYVE/PHD zinc finger"/>
    <property type="match status" value="1"/>
</dbReference>
<dbReference type="PROSITE" id="PS50294">
    <property type="entry name" value="WD_REPEATS_REGION"/>
    <property type="match status" value="1"/>
</dbReference>
<dbReference type="STRING" id="6210.W6U5F2"/>
<evidence type="ECO:0000256" key="3">
    <source>
        <dbReference type="ARBA" id="ARBA00022737"/>
    </source>
</evidence>
<evidence type="ECO:0000256" key="1">
    <source>
        <dbReference type="ARBA" id="ARBA00022574"/>
    </source>
</evidence>
<dbReference type="Pfam" id="PF01363">
    <property type="entry name" value="FYVE"/>
    <property type="match status" value="1"/>
</dbReference>
<feature type="domain" description="FYVE-type" evidence="8">
    <location>
        <begin position="318"/>
        <end position="389"/>
    </location>
</feature>
<dbReference type="SMART" id="SM00064">
    <property type="entry name" value="FYVE"/>
    <property type="match status" value="1"/>
</dbReference>
<keyword evidence="4 6" id="KW-0863">Zinc-finger</keyword>
<dbReference type="GeneID" id="36345072"/>
<evidence type="ECO:0000256" key="4">
    <source>
        <dbReference type="ARBA" id="ARBA00022771"/>
    </source>
</evidence>
<gene>
    <name evidence="9" type="ORF">EGR_09357</name>
</gene>
<evidence type="ECO:0000313" key="10">
    <source>
        <dbReference type="Proteomes" id="UP000019149"/>
    </source>
</evidence>
<dbReference type="GO" id="GO:0008270">
    <property type="term" value="F:zinc ion binding"/>
    <property type="evidence" value="ECO:0007669"/>
    <property type="project" value="UniProtKB-KW"/>
</dbReference>
<dbReference type="GO" id="GO:0005769">
    <property type="term" value="C:early endosome"/>
    <property type="evidence" value="ECO:0007669"/>
    <property type="project" value="TreeGrafter"/>
</dbReference>